<dbReference type="AlphaFoldDB" id="A0AAD7A2X1"/>
<dbReference type="GO" id="GO:0004674">
    <property type="term" value="F:protein serine/threonine kinase activity"/>
    <property type="evidence" value="ECO:0007669"/>
    <property type="project" value="UniProtKB-KW"/>
</dbReference>
<dbReference type="GO" id="GO:0005524">
    <property type="term" value="F:ATP binding"/>
    <property type="evidence" value="ECO:0007669"/>
    <property type="project" value="UniProtKB-KW"/>
</dbReference>
<evidence type="ECO:0000256" key="4">
    <source>
        <dbReference type="ARBA" id="ARBA00022741"/>
    </source>
</evidence>
<keyword evidence="6" id="KW-0067">ATP-binding</keyword>
<dbReference type="PANTHER" id="PTHR11584">
    <property type="entry name" value="SERINE/THREONINE PROTEIN KINASE"/>
    <property type="match status" value="1"/>
</dbReference>
<keyword evidence="10" id="KW-1185">Reference proteome</keyword>
<evidence type="ECO:0000313" key="9">
    <source>
        <dbReference type="EMBL" id="KAJ7348473.1"/>
    </source>
</evidence>
<dbReference type="Gene3D" id="1.10.510.10">
    <property type="entry name" value="Transferase(Phosphotransferase) domain 1"/>
    <property type="match status" value="1"/>
</dbReference>
<organism evidence="9 10">
    <name type="scientific">Mycena albidolilacea</name>
    <dbReference type="NCBI Taxonomy" id="1033008"/>
    <lineage>
        <taxon>Eukaryota</taxon>
        <taxon>Fungi</taxon>
        <taxon>Dikarya</taxon>
        <taxon>Basidiomycota</taxon>
        <taxon>Agaricomycotina</taxon>
        <taxon>Agaricomycetes</taxon>
        <taxon>Agaricomycetidae</taxon>
        <taxon>Agaricales</taxon>
        <taxon>Marasmiineae</taxon>
        <taxon>Mycenaceae</taxon>
        <taxon>Mycena</taxon>
    </lineage>
</organism>
<dbReference type="PANTHER" id="PTHR11584:SF369">
    <property type="entry name" value="MITOGEN-ACTIVATED PROTEIN KINASE KINASE KINASE 19-RELATED"/>
    <property type="match status" value="1"/>
</dbReference>
<keyword evidence="4" id="KW-0547">Nucleotide-binding</keyword>
<dbReference type="PROSITE" id="PS50011">
    <property type="entry name" value="PROTEIN_KINASE_DOM"/>
    <property type="match status" value="1"/>
</dbReference>
<dbReference type="EMBL" id="JARIHO010000017">
    <property type="protein sequence ID" value="KAJ7348473.1"/>
    <property type="molecule type" value="Genomic_DNA"/>
</dbReference>
<feature type="region of interest" description="Disordered" evidence="7">
    <location>
        <begin position="1"/>
        <end position="25"/>
    </location>
</feature>
<evidence type="ECO:0000256" key="3">
    <source>
        <dbReference type="ARBA" id="ARBA00022679"/>
    </source>
</evidence>
<dbReference type="Pfam" id="PF00069">
    <property type="entry name" value="Pkinase"/>
    <property type="match status" value="1"/>
</dbReference>
<evidence type="ECO:0000256" key="6">
    <source>
        <dbReference type="ARBA" id="ARBA00022840"/>
    </source>
</evidence>
<keyword evidence="3" id="KW-0808">Transferase</keyword>
<gene>
    <name evidence="9" type="ORF">DFH08DRAFT_866036</name>
</gene>
<reference evidence="9" key="1">
    <citation type="submission" date="2023-03" db="EMBL/GenBank/DDBJ databases">
        <title>Massive genome expansion in bonnet fungi (Mycena s.s.) driven by repeated elements and novel gene families across ecological guilds.</title>
        <authorList>
            <consortium name="Lawrence Berkeley National Laboratory"/>
            <person name="Harder C.B."/>
            <person name="Miyauchi S."/>
            <person name="Viragh M."/>
            <person name="Kuo A."/>
            <person name="Thoen E."/>
            <person name="Andreopoulos B."/>
            <person name="Lu D."/>
            <person name="Skrede I."/>
            <person name="Drula E."/>
            <person name="Henrissat B."/>
            <person name="Morin E."/>
            <person name="Kohler A."/>
            <person name="Barry K."/>
            <person name="LaButti K."/>
            <person name="Morin E."/>
            <person name="Salamov A."/>
            <person name="Lipzen A."/>
            <person name="Mereny Z."/>
            <person name="Hegedus B."/>
            <person name="Baldrian P."/>
            <person name="Stursova M."/>
            <person name="Weitz H."/>
            <person name="Taylor A."/>
            <person name="Grigoriev I.V."/>
            <person name="Nagy L.G."/>
            <person name="Martin F."/>
            <person name="Kauserud H."/>
        </authorList>
    </citation>
    <scope>NUCLEOTIDE SEQUENCE</scope>
    <source>
        <strain evidence="9">CBHHK002</strain>
    </source>
</reference>
<evidence type="ECO:0000259" key="8">
    <source>
        <dbReference type="PROSITE" id="PS50011"/>
    </source>
</evidence>
<comment type="caution">
    <text evidence="9">The sequence shown here is derived from an EMBL/GenBank/DDBJ whole genome shotgun (WGS) entry which is preliminary data.</text>
</comment>
<name>A0AAD7A2X1_9AGAR</name>
<evidence type="ECO:0000256" key="2">
    <source>
        <dbReference type="ARBA" id="ARBA00022527"/>
    </source>
</evidence>
<dbReference type="InterPro" id="IPR011009">
    <property type="entry name" value="Kinase-like_dom_sf"/>
</dbReference>
<proteinExistence type="inferred from homology"/>
<keyword evidence="5 9" id="KW-0418">Kinase</keyword>
<protein>
    <submittedName>
        <fullName evidence="9">Kinase-like domain-containing protein</fullName>
    </submittedName>
</protein>
<dbReference type="Proteomes" id="UP001218218">
    <property type="component" value="Unassembled WGS sequence"/>
</dbReference>
<keyword evidence="2" id="KW-0723">Serine/threonine-protein kinase</keyword>
<feature type="domain" description="Protein kinase" evidence="8">
    <location>
        <begin position="33"/>
        <end position="294"/>
    </location>
</feature>
<dbReference type="SUPFAM" id="SSF56112">
    <property type="entry name" value="Protein kinase-like (PK-like)"/>
    <property type="match status" value="1"/>
</dbReference>
<sequence>MPDLELATEIEHSTSEASAKRGADGDPSIVTEWIKGALIGTGSAGAVYLGMDGSTGLLMAVKQFERPADSAADQERKKSIVDTVEREIELAKNLRHKNILQYLSSLREAEHLNIFVEYVPGGSIAALLQNYGAFHEALTKTFVRQILEGLDYLHEHDIVHSNLKCTKILVDNKGGVKISTFGISKIGEDGTLSGDQAPGSVFWMAPEVVKRSGHTQKASNIWSLGCAIVEMLTAEHPWPTLTPMQAIFKIGSSNASPDIPSGISSEAQDFLRRAFELDPQARPSAKELPQHAWLCRKIIGGAGPKVK</sequence>
<feature type="compositionally biased region" description="Basic and acidic residues" evidence="7">
    <location>
        <begin position="9"/>
        <end position="24"/>
    </location>
</feature>
<comment type="similarity">
    <text evidence="1">Belongs to the protein kinase superfamily. STE Ser/Thr protein kinase family. MAP kinase kinase kinase subfamily.</text>
</comment>
<evidence type="ECO:0000256" key="5">
    <source>
        <dbReference type="ARBA" id="ARBA00022777"/>
    </source>
</evidence>
<dbReference type="InterPro" id="IPR000719">
    <property type="entry name" value="Prot_kinase_dom"/>
</dbReference>
<evidence type="ECO:0000256" key="7">
    <source>
        <dbReference type="SAM" id="MobiDB-lite"/>
    </source>
</evidence>
<evidence type="ECO:0000256" key="1">
    <source>
        <dbReference type="ARBA" id="ARBA00006529"/>
    </source>
</evidence>
<accession>A0AAD7A2X1</accession>
<evidence type="ECO:0000313" key="10">
    <source>
        <dbReference type="Proteomes" id="UP001218218"/>
    </source>
</evidence>